<proteinExistence type="predicted"/>
<dbReference type="EMBL" id="MCFK01005503">
    <property type="protein sequence ID" value="RKF60028.1"/>
    <property type="molecule type" value="Genomic_DNA"/>
</dbReference>
<protein>
    <submittedName>
        <fullName evidence="2">Uncharacterized protein</fullName>
    </submittedName>
</protein>
<dbReference type="AlphaFoldDB" id="A0A420HRH7"/>
<reference evidence="2 3" key="1">
    <citation type="journal article" date="2018" name="BMC Genomics">
        <title>Comparative genome analyses reveal sequence features reflecting distinct modes of host-adaptation between dicot and monocot powdery mildew.</title>
        <authorList>
            <person name="Wu Y."/>
            <person name="Ma X."/>
            <person name="Pan Z."/>
            <person name="Kale S.D."/>
            <person name="Song Y."/>
            <person name="King H."/>
            <person name="Zhang Q."/>
            <person name="Presley C."/>
            <person name="Deng X."/>
            <person name="Wei C.I."/>
            <person name="Xiao S."/>
        </authorList>
    </citation>
    <scope>NUCLEOTIDE SEQUENCE [LARGE SCALE GENOMIC DNA]</scope>
    <source>
        <strain evidence="2">UMSG2</strain>
    </source>
</reference>
<organism evidence="2 3">
    <name type="scientific">Erysiphe neolycopersici</name>
    <dbReference type="NCBI Taxonomy" id="212602"/>
    <lineage>
        <taxon>Eukaryota</taxon>
        <taxon>Fungi</taxon>
        <taxon>Dikarya</taxon>
        <taxon>Ascomycota</taxon>
        <taxon>Pezizomycotina</taxon>
        <taxon>Leotiomycetes</taxon>
        <taxon>Erysiphales</taxon>
        <taxon>Erysiphaceae</taxon>
        <taxon>Erysiphe</taxon>
    </lineage>
</organism>
<gene>
    <name evidence="2" type="ORF">OnM2_055034</name>
</gene>
<evidence type="ECO:0000313" key="2">
    <source>
        <dbReference type="EMBL" id="RKF60028.1"/>
    </source>
</evidence>
<dbReference type="Proteomes" id="UP000286134">
    <property type="component" value="Unassembled WGS sequence"/>
</dbReference>
<comment type="caution">
    <text evidence="2">The sequence shown here is derived from an EMBL/GenBank/DDBJ whole genome shotgun (WGS) entry which is preliminary data.</text>
</comment>
<accession>A0A420HRH7</accession>
<evidence type="ECO:0000313" key="3">
    <source>
        <dbReference type="Proteomes" id="UP000286134"/>
    </source>
</evidence>
<sequence length="125" mass="14334">MAGEMVDLIALYDEHKLLLTTLYGAGIVEEDEWYVIRMFLDNSVVLENIKAIQAIEKQEVEELKKADTPAQSIHQETKTDNKSNASEQNSKKDPRSATPRDPILDPEFIAHRVNRCQWFQYPSAD</sequence>
<name>A0A420HRH7_9PEZI</name>
<evidence type="ECO:0000256" key="1">
    <source>
        <dbReference type="SAM" id="MobiDB-lite"/>
    </source>
</evidence>
<feature type="region of interest" description="Disordered" evidence="1">
    <location>
        <begin position="62"/>
        <end position="104"/>
    </location>
</feature>
<keyword evidence="3" id="KW-1185">Reference proteome</keyword>